<dbReference type="KEGG" id="parb:CJU94_15635"/>
<dbReference type="Proteomes" id="UP000215158">
    <property type="component" value="Chromosome 1"/>
</dbReference>
<protein>
    <recommendedName>
        <fullName evidence="4">VIT family protein</fullName>
    </recommendedName>
</protein>
<gene>
    <name evidence="2" type="ORF">CJU94_15635</name>
</gene>
<feature type="transmembrane region" description="Helical" evidence="1">
    <location>
        <begin position="191"/>
        <end position="211"/>
    </location>
</feature>
<feature type="transmembrane region" description="Helical" evidence="1">
    <location>
        <begin position="42"/>
        <end position="64"/>
    </location>
</feature>
<feature type="transmembrane region" description="Helical" evidence="1">
    <location>
        <begin position="132"/>
        <end position="155"/>
    </location>
</feature>
<accession>A0A248VKF3</accession>
<keyword evidence="1" id="KW-0812">Transmembrane</keyword>
<evidence type="ECO:0000256" key="1">
    <source>
        <dbReference type="SAM" id="Phobius"/>
    </source>
</evidence>
<evidence type="ECO:0000313" key="3">
    <source>
        <dbReference type="Proteomes" id="UP000215158"/>
    </source>
</evidence>
<reference evidence="2 3" key="1">
    <citation type="submission" date="2017-08" db="EMBL/GenBank/DDBJ databases">
        <title>Identification and genetic characteristics of simultaneous BTEX- and naphthalene-degrading Paraburkholderia sp. BN5 isolated from petroleum-contaminated soil.</title>
        <authorList>
            <person name="Lee Y."/>
            <person name="Jeon C.O."/>
        </authorList>
    </citation>
    <scope>NUCLEOTIDE SEQUENCE [LARGE SCALE GENOMIC DNA]</scope>
    <source>
        <strain evidence="2 3">BN5</strain>
    </source>
</reference>
<feature type="transmembrane region" description="Helical" evidence="1">
    <location>
        <begin position="161"/>
        <end position="179"/>
    </location>
</feature>
<dbReference type="EMBL" id="CP022989">
    <property type="protein sequence ID" value="ASV99450.1"/>
    <property type="molecule type" value="Genomic_DNA"/>
</dbReference>
<keyword evidence="1" id="KW-1133">Transmembrane helix</keyword>
<feature type="transmembrane region" description="Helical" evidence="1">
    <location>
        <begin position="16"/>
        <end position="36"/>
    </location>
</feature>
<evidence type="ECO:0008006" key="4">
    <source>
        <dbReference type="Google" id="ProtNLM"/>
    </source>
</evidence>
<keyword evidence="1" id="KW-0472">Membrane</keyword>
<sequence>MKFRRLLDPIDRTSEILFGIIMAVTIVGTVSLASTANEQARAATRAALGCNLAWGLVDAVMYLLRLVTARTRNRVIASQIASADSEAGFKLVSDSLPDYVAAISGPEEIAGMRRRLLTLNVTRLPLLHAEDFAAATAIFLLVVIATFPVALPFLVTQNTQVALASSRGIAVAMLFALGATLGRYAGVGKPAFTGALMAILGVVLIVIVMALGG</sequence>
<organism evidence="2 3">
    <name type="scientific">Paraburkholderia aromaticivorans</name>
    <dbReference type="NCBI Taxonomy" id="2026199"/>
    <lineage>
        <taxon>Bacteria</taxon>
        <taxon>Pseudomonadati</taxon>
        <taxon>Pseudomonadota</taxon>
        <taxon>Betaproteobacteria</taxon>
        <taxon>Burkholderiales</taxon>
        <taxon>Burkholderiaceae</taxon>
        <taxon>Paraburkholderia</taxon>
    </lineage>
</organism>
<evidence type="ECO:0000313" key="2">
    <source>
        <dbReference type="EMBL" id="ASV99450.1"/>
    </source>
</evidence>
<name>A0A248VKF3_9BURK</name>
<dbReference type="AlphaFoldDB" id="A0A248VKF3"/>
<proteinExistence type="predicted"/>
<keyword evidence="3" id="KW-1185">Reference proteome</keyword>